<name>E4YSL9_OIKDI</name>
<dbReference type="SUPFAM" id="SSF53649">
    <property type="entry name" value="Alkaline phosphatase-like"/>
    <property type="match status" value="1"/>
</dbReference>
<dbReference type="Gene3D" id="3.40.720.10">
    <property type="entry name" value="Alkaline Phosphatase, subunit A"/>
    <property type="match status" value="1"/>
</dbReference>
<evidence type="ECO:0008006" key="2">
    <source>
        <dbReference type="Google" id="ProtNLM"/>
    </source>
</evidence>
<dbReference type="PANTHER" id="PTHR46615:SF1">
    <property type="entry name" value="ARYLSULFATASE K"/>
    <property type="match status" value="1"/>
</dbReference>
<dbReference type="EMBL" id="FN655227">
    <property type="protein sequence ID" value="CBY38458.1"/>
    <property type="molecule type" value="Genomic_DNA"/>
</dbReference>
<dbReference type="GO" id="GO:0004065">
    <property type="term" value="F:arylsulfatase activity"/>
    <property type="evidence" value="ECO:0007669"/>
    <property type="project" value="TreeGrafter"/>
</dbReference>
<dbReference type="GO" id="GO:0015024">
    <property type="term" value="F:glucuronate-2-sulfatase activity"/>
    <property type="evidence" value="ECO:0007669"/>
    <property type="project" value="TreeGrafter"/>
</dbReference>
<organism evidence="1">
    <name type="scientific">Oikopleura dioica</name>
    <name type="common">Tunicate</name>
    <dbReference type="NCBI Taxonomy" id="34765"/>
    <lineage>
        <taxon>Eukaryota</taxon>
        <taxon>Metazoa</taxon>
        <taxon>Chordata</taxon>
        <taxon>Tunicata</taxon>
        <taxon>Appendicularia</taxon>
        <taxon>Copelata</taxon>
        <taxon>Oikopleuridae</taxon>
        <taxon>Oikopleura</taxon>
    </lineage>
</organism>
<protein>
    <recommendedName>
        <fullName evidence="2">N-sulphoglucosamine sulphohydrolase C-terminal domain-containing protein</fullName>
    </recommendedName>
</protein>
<accession>E4YSL9</accession>
<sequence length="127" mass="15403">MNVSGYMIVQGDNKFIYYSKHRYQLFNLKDDPEELKEIHDENIARKLRNELLRQIDIRRVTKEVENYNKSSFLEWRNQQGANYSNAISNLRWAEHFNQDKLKNLDLIERWLYSLPSATLKLEQKRPK</sequence>
<gene>
    <name evidence="1" type="ORF">GSOID_T00032402001</name>
</gene>
<dbReference type="Proteomes" id="UP000011014">
    <property type="component" value="Unassembled WGS sequence"/>
</dbReference>
<dbReference type="InterPro" id="IPR017850">
    <property type="entry name" value="Alkaline_phosphatase_core_sf"/>
</dbReference>
<proteinExistence type="predicted"/>
<reference evidence="1" key="1">
    <citation type="journal article" date="2010" name="Science">
        <title>Plasticity of animal genome architecture unmasked by rapid evolution of a pelagic tunicate.</title>
        <authorList>
            <person name="Denoeud F."/>
            <person name="Henriet S."/>
            <person name="Mungpakdee S."/>
            <person name="Aury J.M."/>
            <person name="Da Silva C."/>
            <person name="Brinkmann H."/>
            <person name="Mikhaleva J."/>
            <person name="Olsen L.C."/>
            <person name="Jubin C."/>
            <person name="Canestro C."/>
            <person name="Bouquet J.M."/>
            <person name="Danks G."/>
            <person name="Poulain J."/>
            <person name="Campsteijn C."/>
            <person name="Adamski M."/>
            <person name="Cross I."/>
            <person name="Yadetie F."/>
            <person name="Muffato M."/>
            <person name="Louis A."/>
            <person name="Butcher S."/>
            <person name="Tsagkogeorga G."/>
            <person name="Konrad A."/>
            <person name="Singh S."/>
            <person name="Jensen M.F."/>
            <person name="Cong E.H."/>
            <person name="Eikeseth-Otteraa H."/>
            <person name="Noel B."/>
            <person name="Anthouard V."/>
            <person name="Porcel B.M."/>
            <person name="Kachouri-Lafond R."/>
            <person name="Nishino A."/>
            <person name="Ugolini M."/>
            <person name="Chourrout P."/>
            <person name="Nishida H."/>
            <person name="Aasland R."/>
            <person name="Huzurbazar S."/>
            <person name="Westhof E."/>
            <person name="Delsuc F."/>
            <person name="Lehrach H."/>
            <person name="Reinhardt R."/>
            <person name="Weissenbach J."/>
            <person name="Roy S.W."/>
            <person name="Artiguenave F."/>
            <person name="Postlethwait J.H."/>
            <person name="Manak J.R."/>
            <person name="Thompson E.M."/>
            <person name="Jaillon O."/>
            <person name="Du Pasquier L."/>
            <person name="Boudinot P."/>
            <person name="Liberles D.A."/>
            <person name="Volff J.N."/>
            <person name="Philippe H."/>
            <person name="Lenhard B."/>
            <person name="Roest Crollius H."/>
            <person name="Wincker P."/>
            <person name="Chourrout D."/>
        </authorList>
    </citation>
    <scope>NUCLEOTIDE SEQUENCE [LARGE SCALE GENOMIC DNA]</scope>
</reference>
<dbReference type="PANTHER" id="PTHR46615">
    <property type="entry name" value="ARYLSULFATASE K"/>
    <property type="match status" value="1"/>
</dbReference>
<dbReference type="AlphaFoldDB" id="E4YSL9"/>
<evidence type="ECO:0000313" key="1">
    <source>
        <dbReference type="EMBL" id="CBY38458.1"/>
    </source>
</evidence>
<dbReference type="InterPro" id="IPR051849">
    <property type="entry name" value="GAG-degrading_sulfatase"/>
</dbReference>